<keyword evidence="1" id="KW-0812">Transmembrane</keyword>
<name>A0A383R8B1_PAEAL</name>
<reference evidence="3" key="1">
    <citation type="submission" date="2018-08" db="EMBL/GenBank/DDBJ databases">
        <authorList>
            <person name="Ferrada E.E."/>
            <person name="Latorre B.A."/>
        </authorList>
    </citation>
    <scope>NUCLEOTIDE SEQUENCE</scope>
    <source>
        <strain evidence="3">Paenibacillus B-LR1</strain>
    </source>
</reference>
<keyword evidence="5" id="KW-1185">Reference proteome</keyword>
<dbReference type="Proteomes" id="UP000304148">
    <property type="component" value="Chromosome"/>
</dbReference>
<evidence type="ECO:0000313" key="5">
    <source>
        <dbReference type="Proteomes" id="UP001527090"/>
    </source>
</evidence>
<feature type="transmembrane region" description="Helical" evidence="1">
    <location>
        <begin position="25"/>
        <end position="46"/>
    </location>
</feature>
<evidence type="ECO:0000256" key="1">
    <source>
        <dbReference type="SAM" id="Phobius"/>
    </source>
</evidence>
<dbReference type="EMBL" id="JAMDLY010000014">
    <property type="protein sequence ID" value="MCY9531254.1"/>
    <property type="molecule type" value="Genomic_DNA"/>
</dbReference>
<reference evidence="4" key="2">
    <citation type="submission" date="2018-08" db="EMBL/GenBank/DDBJ databases">
        <authorList>
            <person name="Chevrot R."/>
        </authorList>
    </citation>
    <scope>NUCLEOTIDE SEQUENCE [LARGE SCALE GENOMIC DNA]</scope>
</reference>
<dbReference type="RefSeq" id="WP_021256485.1">
    <property type="nucleotide sequence ID" value="NZ_JAMDLY010000014.1"/>
</dbReference>
<organism evidence="3 4">
    <name type="scientific">Paenibacillus alvei</name>
    <name type="common">Bacillus alvei</name>
    <dbReference type="NCBI Taxonomy" id="44250"/>
    <lineage>
        <taxon>Bacteria</taxon>
        <taxon>Bacillati</taxon>
        <taxon>Bacillota</taxon>
        <taxon>Bacilli</taxon>
        <taxon>Bacillales</taxon>
        <taxon>Paenibacillaceae</taxon>
        <taxon>Paenibacillus</taxon>
    </lineage>
</organism>
<evidence type="ECO:0000313" key="4">
    <source>
        <dbReference type="Proteomes" id="UP000304148"/>
    </source>
</evidence>
<protein>
    <submittedName>
        <fullName evidence="3">Uncharacterized protein</fullName>
    </submittedName>
</protein>
<sequence>MATSWIVTGAGIVVSLLGYYLTPSVWGYGVLGFGLAHILLGIIDMFRAPARVRF</sequence>
<reference evidence="2 5" key="3">
    <citation type="submission" date="2022-05" db="EMBL/GenBank/DDBJ databases">
        <title>Genome Sequencing of Bee-Associated Microbes.</title>
        <authorList>
            <person name="Dunlap C."/>
        </authorList>
    </citation>
    <scope>NUCLEOTIDE SEQUENCE [LARGE SCALE GENOMIC DNA]</scope>
    <source>
        <strain evidence="2 5">NRRL NRS-750</strain>
    </source>
</reference>
<proteinExistence type="predicted"/>
<evidence type="ECO:0000313" key="3">
    <source>
        <dbReference type="EMBL" id="SYX82871.1"/>
    </source>
</evidence>
<dbReference type="AlphaFoldDB" id="A0A383R8B1"/>
<keyword evidence="1" id="KW-0472">Membrane</keyword>
<keyword evidence="1" id="KW-1133">Transmembrane helix</keyword>
<gene>
    <name evidence="2" type="ORF">M5X04_18260</name>
    <name evidence="3" type="ORF">PBLR_11293</name>
</gene>
<accession>A0A383R8B1</accession>
<evidence type="ECO:0000313" key="2">
    <source>
        <dbReference type="EMBL" id="MCY9531254.1"/>
    </source>
</evidence>
<dbReference type="Proteomes" id="UP001527090">
    <property type="component" value="Unassembled WGS sequence"/>
</dbReference>
<dbReference type="EMBL" id="LS992241">
    <property type="protein sequence ID" value="SYX82871.1"/>
    <property type="molecule type" value="Genomic_DNA"/>
</dbReference>